<dbReference type="Pfam" id="PF22456">
    <property type="entry name" value="PqqF-like_C_4"/>
    <property type="match status" value="1"/>
</dbReference>
<feature type="domain" description="Peptidase M16 N-terminal" evidence="9">
    <location>
        <begin position="45"/>
        <end position="168"/>
    </location>
</feature>
<dbReference type="GO" id="GO:0005739">
    <property type="term" value="C:mitochondrion"/>
    <property type="evidence" value="ECO:0007669"/>
    <property type="project" value="TreeGrafter"/>
</dbReference>
<keyword evidence="5" id="KW-0378">Hydrolase</keyword>
<evidence type="ECO:0000256" key="3">
    <source>
        <dbReference type="ARBA" id="ARBA00022670"/>
    </source>
</evidence>
<evidence type="ECO:0008006" key="15">
    <source>
        <dbReference type="Google" id="ProtNLM"/>
    </source>
</evidence>
<dbReference type="GO" id="GO:0046872">
    <property type="term" value="F:metal ion binding"/>
    <property type="evidence" value="ECO:0007669"/>
    <property type="project" value="UniProtKB-KW"/>
</dbReference>
<dbReference type="InterPro" id="IPR054734">
    <property type="entry name" value="PqqF-like_C_4"/>
</dbReference>
<name>A0A1D2VHV6_9ASCO</name>
<evidence type="ECO:0000313" key="13">
    <source>
        <dbReference type="EMBL" id="ODV61130.1"/>
    </source>
</evidence>
<dbReference type="InParanoid" id="A0A1D2VHV6"/>
<dbReference type="PANTHER" id="PTHR43690">
    <property type="entry name" value="NARDILYSIN"/>
    <property type="match status" value="1"/>
</dbReference>
<accession>A0A1D2VHV6</accession>
<dbReference type="InterPro" id="IPR001431">
    <property type="entry name" value="Pept_M16_Zn_BS"/>
</dbReference>
<protein>
    <recommendedName>
        <fullName evidence="15">LuxS/MPP-like metallohydrolase</fullName>
    </recommendedName>
</protein>
<comment type="similarity">
    <text evidence="2 8">Belongs to the peptidase M16 family.</text>
</comment>
<keyword evidence="7" id="KW-0482">Metalloprotease</keyword>
<evidence type="ECO:0000256" key="2">
    <source>
        <dbReference type="ARBA" id="ARBA00007261"/>
    </source>
</evidence>
<reference evidence="14" key="1">
    <citation type="submission" date="2016-05" db="EMBL/GenBank/DDBJ databases">
        <title>Comparative genomics of biotechnologically important yeasts.</title>
        <authorList>
            <consortium name="DOE Joint Genome Institute"/>
            <person name="Riley R."/>
            <person name="Haridas S."/>
            <person name="Wolfe K.H."/>
            <person name="Lopes M.R."/>
            <person name="Hittinger C.T."/>
            <person name="Goker M."/>
            <person name="Salamov A."/>
            <person name="Wisecaver J."/>
            <person name="Long T.M."/>
            <person name="Aerts A.L."/>
            <person name="Barry K."/>
            <person name="Choi C."/>
            <person name="Clum A."/>
            <person name="Coughlan A.Y."/>
            <person name="Deshpande S."/>
            <person name="Douglass A.P."/>
            <person name="Hanson S.J."/>
            <person name="Klenk H.-P."/>
            <person name="Labutti K."/>
            <person name="Lapidus A."/>
            <person name="Lindquist E."/>
            <person name="Lipzen A."/>
            <person name="Meier-Kolthoff J.P."/>
            <person name="Ohm R.A."/>
            <person name="Otillar R.P."/>
            <person name="Pangilinan J."/>
            <person name="Peng Y."/>
            <person name="Rokas A."/>
            <person name="Rosa C.A."/>
            <person name="Scheuner C."/>
            <person name="Sibirny A.A."/>
            <person name="Slot J.C."/>
            <person name="Stielow J.B."/>
            <person name="Sun H."/>
            <person name="Kurtzman C.P."/>
            <person name="Blackwell M."/>
            <person name="Grigoriev I.V."/>
            <person name="Jeffries T.W."/>
        </authorList>
    </citation>
    <scope>NUCLEOTIDE SEQUENCE [LARGE SCALE GENOMIC DNA]</scope>
    <source>
        <strain evidence="14">DSM 1968</strain>
    </source>
</reference>
<evidence type="ECO:0000256" key="6">
    <source>
        <dbReference type="ARBA" id="ARBA00022833"/>
    </source>
</evidence>
<dbReference type="GO" id="GO:0005829">
    <property type="term" value="C:cytosol"/>
    <property type="evidence" value="ECO:0007669"/>
    <property type="project" value="TreeGrafter"/>
</dbReference>
<dbReference type="GeneID" id="30964156"/>
<evidence type="ECO:0000256" key="5">
    <source>
        <dbReference type="ARBA" id="ARBA00022801"/>
    </source>
</evidence>
<dbReference type="RefSeq" id="XP_020047437.1">
    <property type="nucleotide sequence ID" value="XM_020190520.1"/>
</dbReference>
<keyword evidence="6" id="KW-0862">Zinc</keyword>
<dbReference type="InterPro" id="IPR032632">
    <property type="entry name" value="Peptidase_M16_M"/>
</dbReference>
<evidence type="ECO:0000256" key="8">
    <source>
        <dbReference type="RuleBase" id="RU004447"/>
    </source>
</evidence>
<organism evidence="13 14">
    <name type="scientific">Ascoidea rubescens DSM 1968</name>
    <dbReference type="NCBI Taxonomy" id="1344418"/>
    <lineage>
        <taxon>Eukaryota</taxon>
        <taxon>Fungi</taxon>
        <taxon>Dikarya</taxon>
        <taxon>Ascomycota</taxon>
        <taxon>Saccharomycotina</taxon>
        <taxon>Saccharomycetes</taxon>
        <taxon>Ascoideaceae</taxon>
        <taxon>Ascoidea</taxon>
    </lineage>
</organism>
<dbReference type="STRING" id="1344418.A0A1D2VHV6"/>
<keyword evidence="14" id="KW-1185">Reference proteome</keyword>
<evidence type="ECO:0000259" key="9">
    <source>
        <dbReference type="Pfam" id="PF00675"/>
    </source>
</evidence>
<dbReference type="Pfam" id="PF00675">
    <property type="entry name" value="Peptidase_M16"/>
    <property type="match status" value="1"/>
</dbReference>
<comment type="cofactor">
    <cofactor evidence="1">
        <name>Zn(2+)</name>
        <dbReference type="ChEBI" id="CHEBI:29105"/>
    </cofactor>
</comment>
<dbReference type="OrthoDB" id="952271at2759"/>
<feature type="domain" description="Coenzyme PQQ synthesis protein F-like C-terminal lobe" evidence="12">
    <location>
        <begin position="830"/>
        <end position="916"/>
    </location>
</feature>
<dbReference type="Pfam" id="PF05193">
    <property type="entry name" value="Peptidase_M16_C"/>
    <property type="match status" value="1"/>
</dbReference>
<keyword evidence="4" id="KW-0479">Metal-binding</keyword>
<gene>
    <name evidence="13" type="ORF">ASCRUDRAFT_34436</name>
</gene>
<dbReference type="Gene3D" id="3.30.830.10">
    <property type="entry name" value="Metalloenzyme, LuxS/M16 peptidase-like"/>
    <property type="match status" value="4"/>
</dbReference>
<evidence type="ECO:0000256" key="7">
    <source>
        <dbReference type="ARBA" id="ARBA00023049"/>
    </source>
</evidence>
<dbReference type="InterPro" id="IPR011249">
    <property type="entry name" value="Metalloenz_LuxS/M16"/>
</dbReference>
<dbReference type="InterPro" id="IPR011765">
    <property type="entry name" value="Pept_M16_N"/>
</dbReference>
<dbReference type="Proteomes" id="UP000095038">
    <property type="component" value="Unassembled WGS sequence"/>
</dbReference>
<dbReference type="InterPro" id="IPR050626">
    <property type="entry name" value="Peptidase_M16"/>
</dbReference>
<dbReference type="SUPFAM" id="SSF63411">
    <property type="entry name" value="LuxS/MPP-like metallohydrolase"/>
    <property type="match status" value="4"/>
</dbReference>
<evidence type="ECO:0000256" key="4">
    <source>
        <dbReference type="ARBA" id="ARBA00022723"/>
    </source>
</evidence>
<dbReference type="GO" id="GO:0043171">
    <property type="term" value="P:peptide catabolic process"/>
    <property type="evidence" value="ECO:0007669"/>
    <property type="project" value="TreeGrafter"/>
</dbReference>
<dbReference type="GO" id="GO:0004222">
    <property type="term" value="F:metalloendopeptidase activity"/>
    <property type="evidence" value="ECO:0007669"/>
    <property type="project" value="InterPro"/>
</dbReference>
<dbReference type="FunFam" id="3.30.830.10:FF:000012">
    <property type="entry name" value="Protease 3"/>
    <property type="match status" value="1"/>
</dbReference>
<evidence type="ECO:0000259" key="10">
    <source>
        <dbReference type="Pfam" id="PF05193"/>
    </source>
</evidence>
<dbReference type="Pfam" id="PF16187">
    <property type="entry name" value="Peptidase_M16_M"/>
    <property type="match status" value="1"/>
</dbReference>
<sequence length="1043" mass="122699">MSTSSSTPIYTELKVNLNKPLHEHREYRFFTLQNQLEVLLIHDPDPTHIKSTASLDVNVGSFSDPPHLEGLAHFCEHLLFMGTKMFPNENDYLKFLSNHSGSSNAYTATEHTNYYFSIDSNYLLEALVRFSRFFIDPLFLKTCQDREIIAINNENNKNLQNEHRRFNQIFKFLIDPIHPYSKFTTGNLDTLKHDPESKNIDIRNELINWYNNHYSSNIMKLTILSNLKINDIKSEIFHIFNQIQNKNLNLSQIQSYNNILIKPINPQSNWITYKSIKEIKSLKLVFPINLSKVDYYSYNPFKTISHLIGDETDGTLLKYLKFNKNWSTNLMTSFQLVSENNFLFITEILLTKSSFKNNEIISEILLNFFQYIKMLSSLNEHQLRRINNEIDQISKINFRFKENSSNDNNTVSKLSNDLHLNEFSRDHLLDHDYKFTTKFNFHKINHFLKLLNPDNLLIFQGNNEFEGLQLPLKEKIYGSQYAKQSINPALLENLKNCLPNPNFHLPAPNPLIPQNFDILNQRHDISHMMKRQPLLLRQSDYYNIWFKPDDFFGQPKGNIYLNFKTPIANSSPINQTLTAIFLELFLLKFNDMIYFAKLASIGLVMSRNTTGFNIIIQGFNDKILSFCKSLLSDLADFHNDTEIINSQKFHIVKEQIIKSYMNSEFKEPYRQTLKYFKNIIHDQSWTSDQKLYYLFNETIDENSTLQQKEFINLESFKVFSKQLYDQLFIDVLVHGNFKDSIDSPIADQIEKIIYSSFVNNLSSQNLDIAKLYLNQITNSYRSYLLPKGKSYSHKVVFKKNETPNSAIDYFIQIGDLKHINNARKLMMLYLLDEFIHEPAFNQLRTKEQLGYIVFAKPRMVHLTVGYKIIVQSHRSSKYLQSRINNFFNNFMKDYIHNLTDKEFEVKKNSLRIKLKSSVSQPVNFRNLNSEFYFYASKILSNFYNFDLVFKQLFLLGFEDNGYEITKQDIINFYDEYFLNSKSSAKLILHLVSSNKKTEDQKIKDLQINDGDYDEITDINDAKSQMVLTKSPIPLKPLQNYYKL</sequence>
<dbReference type="AlphaFoldDB" id="A0A1D2VHV6"/>
<dbReference type="GO" id="GO:0051603">
    <property type="term" value="P:proteolysis involved in protein catabolic process"/>
    <property type="evidence" value="ECO:0007669"/>
    <property type="project" value="TreeGrafter"/>
</dbReference>
<dbReference type="PANTHER" id="PTHR43690:SF18">
    <property type="entry name" value="INSULIN-DEGRADING ENZYME-RELATED"/>
    <property type="match status" value="1"/>
</dbReference>
<evidence type="ECO:0000259" key="12">
    <source>
        <dbReference type="Pfam" id="PF22456"/>
    </source>
</evidence>
<proteinExistence type="inferred from homology"/>
<dbReference type="PROSITE" id="PS00143">
    <property type="entry name" value="INSULINASE"/>
    <property type="match status" value="1"/>
</dbReference>
<feature type="domain" description="Peptidase M16 middle/third" evidence="11">
    <location>
        <begin position="398"/>
        <end position="691"/>
    </location>
</feature>
<evidence type="ECO:0000259" key="11">
    <source>
        <dbReference type="Pfam" id="PF16187"/>
    </source>
</evidence>
<evidence type="ECO:0000313" key="14">
    <source>
        <dbReference type="Proteomes" id="UP000095038"/>
    </source>
</evidence>
<keyword evidence="3" id="KW-0645">Protease</keyword>
<dbReference type="FunCoup" id="A0A1D2VHV6">
    <property type="interactions" value="1031"/>
</dbReference>
<dbReference type="InterPro" id="IPR007863">
    <property type="entry name" value="Peptidase_M16_C"/>
</dbReference>
<evidence type="ECO:0000256" key="1">
    <source>
        <dbReference type="ARBA" id="ARBA00001947"/>
    </source>
</evidence>
<feature type="domain" description="Peptidase M16 C-terminal" evidence="10">
    <location>
        <begin position="203"/>
        <end position="376"/>
    </location>
</feature>
<dbReference type="EMBL" id="KV454480">
    <property type="protein sequence ID" value="ODV61130.1"/>
    <property type="molecule type" value="Genomic_DNA"/>
</dbReference>